<dbReference type="InterPro" id="IPR001647">
    <property type="entry name" value="HTH_TetR"/>
</dbReference>
<keyword evidence="7" id="KW-1185">Reference proteome</keyword>
<keyword evidence="2 4" id="KW-0238">DNA-binding</keyword>
<keyword evidence="3" id="KW-0804">Transcription</keyword>
<dbReference type="AlphaFoldDB" id="A0A7H0SN27"/>
<keyword evidence="1" id="KW-0805">Transcription regulation</keyword>
<dbReference type="Proteomes" id="UP000516320">
    <property type="component" value="Chromosome"/>
</dbReference>
<dbReference type="SUPFAM" id="SSF46689">
    <property type="entry name" value="Homeodomain-like"/>
    <property type="match status" value="1"/>
</dbReference>
<evidence type="ECO:0000256" key="3">
    <source>
        <dbReference type="ARBA" id="ARBA00023163"/>
    </source>
</evidence>
<dbReference type="KEGG" id="cpoy:GP475_04305"/>
<proteinExistence type="predicted"/>
<dbReference type="GO" id="GO:0003700">
    <property type="term" value="F:DNA-binding transcription factor activity"/>
    <property type="evidence" value="ECO:0007669"/>
    <property type="project" value="TreeGrafter"/>
</dbReference>
<evidence type="ECO:0000256" key="2">
    <source>
        <dbReference type="ARBA" id="ARBA00023125"/>
    </source>
</evidence>
<dbReference type="InterPro" id="IPR009057">
    <property type="entry name" value="Homeodomain-like_sf"/>
</dbReference>
<feature type="DNA-binding region" description="H-T-H motif" evidence="4">
    <location>
        <begin position="39"/>
        <end position="58"/>
    </location>
</feature>
<reference evidence="6 7" key="1">
    <citation type="submission" date="2019-12" db="EMBL/GenBank/DDBJ databases">
        <title>Corynebacterium sp. nov., isolated from feces of the Anser Albifrons in China.</title>
        <authorList>
            <person name="Liu Q."/>
        </authorList>
    </citation>
    <scope>NUCLEOTIDE SEQUENCE [LARGE SCALE GENOMIC DNA]</scope>
    <source>
        <strain evidence="6 7">4H37-19</strain>
    </source>
</reference>
<dbReference type="GO" id="GO:0000976">
    <property type="term" value="F:transcription cis-regulatory region binding"/>
    <property type="evidence" value="ECO:0007669"/>
    <property type="project" value="TreeGrafter"/>
</dbReference>
<dbReference type="Pfam" id="PF00440">
    <property type="entry name" value="TetR_N"/>
    <property type="match status" value="1"/>
</dbReference>
<accession>A0A7H0SN27</accession>
<evidence type="ECO:0000313" key="7">
    <source>
        <dbReference type="Proteomes" id="UP000516320"/>
    </source>
</evidence>
<dbReference type="PANTHER" id="PTHR30055:SF234">
    <property type="entry name" value="HTH-TYPE TRANSCRIPTIONAL REGULATOR BETI"/>
    <property type="match status" value="1"/>
</dbReference>
<evidence type="ECO:0000313" key="6">
    <source>
        <dbReference type="EMBL" id="QNQ89952.1"/>
    </source>
</evidence>
<sequence length="223" mass="24994">MFMAECEPSLRESKRQATRAAIEDQATALAEKHGVNNITVEDICSAVGISKRTFFNYVDSKETAVLGAPPRVPSEEEKAEFLSAEHSNILGSLVRLTFELAVTVRFVAPEQRATILRRRRHIRQQDPNLAFQQQAGMHVVSQALTELVTEYLQLYPGRQKLEASPKHEAITLVSITLGTIQLGHYIWLEQNDGSDTALENCCLAALSELKTIFKDFPDDYQSF</sequence>
<dbReference type="PROSITE" id="PS50977">
    <property type="entry name" value="HTH_TETR_2"/>
    <property type="match status" value="1"/>
</dbReference>
<protein>
    <submittedName>
        <fullName evidence="6">TetR family transcriptional regulator</fullName>
    </submittedName>
</protein>
<dbReference type="EMBL" id="CP046884">
    <property type="protein sequence ID" value="QNQ89952.1"/>
    <property type="molecule type" value="Genomic_DNA"/>
</dbReference>
<gene>
    <name evidence="6" type="ORF">GP475_04305</name>
</gene>
<organism evidence="6 7">
    <name type="scientific">Corynebacterium poyangense</name>
    <dbReference type="NCBI Taxonomy" id="2684405"/>
    <lineage>
        <taxon>Bacteria</taxon>
        <taxon>Bacillati</taxon>
        <taxon>Actinomycetota</taxon>
        <taxon>Actinomycetes</taxon>
        <taxon>Mycobacteriales</taxon>
        <taxon>Corynebacteriaceae</taxon>
        <taxon>Corynebacterium</taxon>
    </lineage>
</organism>
<feature type="domain" description="HTH tetR-type" evidence="5">
    <location>
        <begin position="16"/>
        <end position="76"/>
    </location>
</feature>
<dbReference type="InterPro" id="IPR050109">
    <property type="entry name" value="HTH-type_TetR-like_transc_reg"/>
</dbReference>
<dbReference type="Gene3D" id="1.10.357.10">
    <property type="entry name" value="Tetracycline Repressor, domain 2"/>
    <property type="match status" value="1"/>
</dbReference>
<evidence type="ECO:0000256" key="1">
    <source>
        <dbReference type="ARBA" id="ARBA00023015"/>
    </source>
</evidence>
<name>A0A7H0SN27_9CORY</name>
<evidence type="ECO:0000256" key="4">
    <source>
        <dbReference type="PROSITE-ProRule" id="PRU00335"/>
    </source>
</evidence>
<evidence type="ECO:0000259" key="5">
    <source>
        <dbReference type="PROSITE" id="PS50977"/>
    </source>
</evidence>
<dbReference type="PANTHER" id="PTHR30055">
    <property type="entry name" value="HTH-TYPE TRANSCRIPTIONAL REGULATOR RUTR"/>
    <property type="match status" value="1"/>
</dbReference>